<dbReference type="SUPFAM" id="SSF69593">
    <property type="entry name" value="Glycerol-3-phosphate (1)-acyltransferase"/>
    <property type="match status" value="1"/>
</dbReference>
<evidence type="ECO:0000256" key="12">
    <source>
        <dbReference type="ARBA" id="ARBA00023264"/>
    </source>
</evidence>
<dbReference type="GO" id="GO:0016020">
    <property type="term" value="C:membrane"/>
    <property type="evidence" value="ECO:0007669"/>
    <property type="project" value="UniProtKB-SubCell"/>
</dbReference>
<protein>
    <recommendedName>
        <fullName evidence="16">EF-hand domain-containing protein</fullName>
    </recommendedName>
</protein>
<evidence type="ECO:0000256" key="13">
    <source>
        <dbReference type="ARBA" id="ARBA00023315"/>
    </source>
</evidence>
<dbReference type="InterPro" id="IPR002123">
    <property type="entry name" value="Plipid/glycerol_acylTrfase"/>
</dbReference>
<name>A0A5J4ZE30_9ASTE</name>
<dbReference type="Gene3D" id="1.10.238.10">
    <property type="entry name" value="EF-hand"/>
    <property type="match status" value="1"/>
</dbReference>
<feature type="region of interest" description="Disordered" evidence="14">
    <location>
        <begin position="1"/>
        <end position="21"/>
    </location>
</feature>
<dbReference type="SMART" id="SM00054">
    <property type="entry name" value="EFh"/>
    <property type="match status" value="3"/>
</dbReference>
<feature type="compositionally biased region" description="Basic and acidic residues" evidence="14">
    <location>
        <begin position="47"/>
        <end position="59"/>
    </location>
</feature>
<keyword evidence="10 15" id="KW-0472">Membrane</keyword>
<evidence type="ECO:0000256" key="14">
    <source>
        <dbReference type="SAM" id="MobiDB-lite"/>
    </source>
</evidence>
<proteinExistence type="inferred from homology"/>
<organism evidence="17 18">
    <name type="scientific">Nyssa sinensis</name>
    <dbReference type="NCBI Taxonomy" id="561372"/>
    <lineage>
        <taxon>Eukaryota</taxon>
        <taxon>Viridiplantae</taxon>
        <taxon>Streptophyta</taxon>
        <taxon>Embryophyta</taxon>
        <taxon>Tracheophyta</taxon>
        <taxon>Spermatophyta</taxon>
        <taxon>Magnoliopsida</taxon>
        <taxon>eudicotyledons</taxon>
        <taxon>Gunneridae</taxon>
        <taxon>Pentapetalae</taxon>
        <taxon>asterids</taxon>
        <taxon>Cornales</taxon>
        <taxon>Nyssaceae</taxon>
        <taxon>Nyssa</taxon>
    </lineage>
</organism>
<dbReference type="EMBL" id="CM018052">
    <property type="protein sequence ID" value="KAA8515976.1"/>
    <property type="molecule type" value="Genomic_DNA"/>
</dbReference>
<dbReference type="Proteomes" id="UP000325577">
    <property type="component" value="Linkage Group LG9"/>
</dbReference>
<dbReference type="GO" id="GO:0008374">
    <property type="term" value="F:O-acyltransferase activity"/>
    <property type="evidence" value="ECO:0007669"/>
    <property type="project" value="InterPro"/>
</dbReference>
<dbReference type="CDD" id="cd07991">
    <property type="entry name" value="LPLAT_LPCAT1-like"/>
    <property type="match status" value="1"/>
</dbReference>
<dbReference type="SUPFAM" id="SSF47473">
    <property type="entry name" value="EF-hand"/>
    <property type="match status" value="1"/>
</dbReference>
<evidence type="ECO:0000313" key="18">
    <source>
        <dbReference type="Proteomes" id="UP000325577"/>
    </source>
</evidence>
<evidence type="ECO:0000256" key="1">
    <source>
        <dbReference type="ARBA" id="ARBA00004370"/>
    </source>
</evidence>
<keyword evidence="5" id="KW-0808">Transferase</keyword>
<keyword evidence="11" id="KW-0594">Phospholipid biosynthesis</keyword>
<evidence type="ECO:0000256" key="2">
    <source>
        <dbReference type="ARBA" id="ARBA00005074"/>
    </source>
</evidence>
<feature type="transmembrane region" description="Helical" evidence="15">
    <location>
        <begin position="101"/>
        <end position="129"/>
    </location>
</feature>
<dbReference type="InterPro" id="IPR018247">
    <property type="entry name" value="EF_Hand_1_Ca_BS"/>
</dbReference>
<comment type="pathway">
    <text evidence="2">Lipid metabolism; phospholipid metabolism.</text>
</comment>
<comment type="subcellular location">
    <subcellularLocation>
        <location evidence="1">Membrane</location>
    </subcellularLocation>
</comment>
<evidence type="ECO:0000256" key="9">
    <source>
        <dbReference type="ARBA" id="ARBA00023098"/>
    </source>
</evidence>
<evidence type="ECO:0000256" key="6">
    <source>
        <dbReference type="ARBA" id="ARBA00022692"/>
    </source>
</evidence>
<dbReference type="InterPro" id="IPR045252">
    <property type="entry name" value="LPCAT1-like"/>
</dbReference>
<dbReference type="PANTHER" id="PTHR23063">
    <property type="entry name" value="PHOSPHOLIPID ACYLTRANSFERASE"/>
    <property type="match status" value="1"/>
</dbReference>
<dbReference type="UniPathway" id="UPA00085"/>
<feature type="region of interest" description="Disordered" evidence="14">
    <location>
        <begin position="40"/>
        <end position="59"/>
    </location>
</feature>
<dbReference type="CDD" id="cd00051">
    <property type="entry name" value="EFh"/>
    <property type="match status" value="1"/>
</dbReference>
<accession>A0A5J4ZE30</accession>
<feature type="domain" description="EF-hand" evidence="16">
    <location>
        <begin position="504"/>
        <end position="539"/>
    </location>
</feature>
<evidence type="ECO:0000313" key="17">
    <source>
        <dbReference type="EMBL" id="KAA8515976.1"/>
    </source>
</evidence>
<keyword evidence="7" id="KW-0106">Calcium</keyword>
<dbReference type="OrthoDB" id="272512at2759"/>
<keyword evidence="12" id="KW-1208">Phospholipid metabolism</keyword>
<dbReference type="PROSITE" id="PS50222">
    <property type="entry name" value="EF_HAND_2"/>
    <property type="match status" value="1"/>
</dbReference>
<dbReference type="GO" id="GO:0071618">
    <property type="term" value="F:lysophosphatidylethanolamine acyltransferase activity"/>
    <property type="evidence" value="ECO:0007669"/>
    <property type="project" value="TreeGrafter"/>
</dbReference>
<evidence type="ECO:0000256" key="11">
    <source>
        <dbReference type="ARBA" id="ARBA00023209"/>
    </source>
</evidence>
<dbReference type="Pfam" id="PF01553">
    <property type="entry name" value="Acyltransferase"/>
    <property type="match status" value="1"/>
</dbReference>
<keyword evidence="9" id="KW-0443">Lipid metabolism</keyword>
<evidence type="ECO:0000256" key="8">
    <source>
        <dbReference type="ARBA" id="ARBA00022989"/>
    </source>
</evidence>
<keyword evidence="8 15" id="KW-1133">Transmembrane helix</keyword>
<keyword evidence="6 15" id="KW-0812">Transmembrane</keyword>
<keyword evidence="4" id="KW-0444">Lipid biosynthesis</keyword>
<evidence type="ECO:0000256" key="15">
    <source>
        <dbReference type="SAM" id="Phobius"/>
    </source>
</evidence>
<evidence type="ECO:0000259" key="16">
    <source>
        <dbReference type="PROSITE" id="PS50222"/>
    </source>
</evidence>
<dbReference type="InterPro" id="IPR011992">
    <property type="entry name" value="EF-hand-dom_pair"/>
</dbReference>
<keyword evidence="18" id="KW-1185">Reference proteome</keyword>
<reference evidence="17 18" key="1">
    <citation type="submission" date="2019-09" db="EMBL/GenBank/DDBJ databases">
        <title>A chromosome-level genome assembly of the Chinese tupelo Nyssa sinensis.</title>
        <authorList>
            <person name="Yang X."/>
            <person name="Kang M."/>
            <person name="Yang Y."/>
            <person name="Xiong H."/>
            <person name="Wang M."/>
            <person name="Zhang Z."/>
            <person name="Wang Z."/>
            <person name="Wu H."/>
            <person name="Ma T."/>
            <person name="Liu J."/>
            <person name="Xi Z."/>
        </authorList>
    </citation>
    <scope>NUCLEOTIDE SEQUENCE [LARGE SCALE GENOMIC DNA]</scope>
    <source>
        <strain evidence="17">J267</strain>
        <tissue evidence="17">Leaf</tissue>
    </source>
</reference>
<dbReference type="Pfam" id="PF13499">
    <property type="entry name" value="EF-hand_7"/>
    <property type="match status" value="1"/>
</dbReference>
<comment type="similarity">
    <text evidence="3">Belongs to the 1-acyl-sn-glycerol-3-phosphate acyltransferase family.</text>
</comment>
<evidence type="ECO:0000256" key="5">
    <source>
        <dbReference type="ARBA" id="ARBA00022679"/>
    </source>
</evidence>
<dbReference type="GO" id="GO:0005509">
    <property type="term" value="F:calcium ion binding"/>
    <property type="evidence" value="ECO:0007669"/>
    <property type="project" value="InterPro"/>
</dbReference>
<dbReference type="PANTHER" id="PTHR23063:SF52">
    <property type="entry name" value="LYSOPHOSPHATIDYLCHOLINE ACYLTRANSFERASE"/>
    <property type="match status" value="1"/>
</dbReference>
<evidence type="ECO:0000256" key="3">
    <source>
        <dbReference type="ARBA" id="ARBA00008655"/>
    </source>
</evidence>
<evidence type="ECO:0000256" key="4">
    <source>
        <dbReference type="ARBA" id="ARBA00022516"/>
    </source>
</evidence>
<dbReference type="AlphaFoldDB" id="A0A5J4ZE30"/>
<evidence type="ECO:0000256" key="10">
    <source>
        <dbReference type="ARBA" id="ARBA00023136"/>
    </source>
</evidence>
<evidence type="ECO:0000256" key="7">
    <source>
        <dbReference type="ARBA" id="ARBA00022837"/>
    </source>
</evidence>
<dbReference type="PROSITE" id="PS00018">
    <property type="entry name" value="EF_HAND_1"/>
    <property type="match status" value="1"/>
</dbReference>
<dbReference type="SMART" id="SM00563">
    <property type="entry name" value="PlsC"/>
    <property type="match status" value="1"/>
</dbReference>
<dbReference type="InterPro" id="IPR002048">
    <property type="entry name" value="EF_hand_dom"/>
</dbReference>
<keyword evidence="13" id="KW-0012">Acyltransferase</keyword>
<gene>
    <name evidence="17" type="ORF">F0562_019155</name>
</gene>
<dbReference type="GO" id="GO:0008654">
    <property type="term" value="P:phospholipid biosynthetic process"/>
    <property type="evidence" value="ECO:0007669"/>
    <property type="project" value="UniProtKB-KW"/>
</dbReference>
<sequence>MAEHDLISPLLASDRLSQPSDEPQVILTVDEGEPCFELFNQSTHQEPPNHPRNHSDRMNDTHLEIENPFEFLGARGLAVPRPTTVDPFRNHTPRIEGVYEWLKILICLPIALIRLVLFGLCLLVGYVATKFALQGWKDKQNPMPKWRCRLMWVTRICTRCILFSFGYHWIKRRGRPAPREIAPIVVSNHISYIEPIFFFYELFPTIVASESHDSLPFVGTIIRAMQVIYVNRFSPSSRKHAVSEIKRKASCDRFPRLLLFPEGTTTNGRVIISFQLGAFIPGYPIQPVIVRYPHVHFDQSWGHISLAKLMFRMFTQFHNFMEVEYLPIVSPLENQKDNAIHFADRTSHSIATALNVIQTSHSYGDLMLLSRASQSKQENPTLYMVEMAKVESSFHLSTLEAVDFLDIFLSMNPDPSGHVKIHDFFRVLRLKACSFSEKIFGFIDVEKSGNITFKQFLLGSANILKHPLFRQACELAFIECDNGGNHYISEQELRDCIIEVIPNLNEDEIHELFNLFDIDSDGMISKQDFSTCLRKNPLLLALFSPRLMHKNLSKVGERMLEEIV</sequence>
<feature type="transmembrane region" description="Helical" evidence="15">
    <location>
        <begin position="150"/>
        <end position="170"/>
    </location>
</feature>